<accession>A0ABR9DQY7</accession>
<dbReference type="RefSeq" id="WP_192277913.1">
    <property type="nucleotide sequence ID" value="NZ_JACZDF010000001.1"/>
</dbReference>
<dbReference type="Proteomes" id="UP000642107">
    <property type="component" value="Unassembled WGS sequence"/>
</dbReference>
<sequence length="63" mass="6579">MSFFLTCPVESVERATVFDTALGWTLNPEMSGPGTACFASESGQHFMLGSREAYASVGAAADA</sequence>
<protein>
    <recommendedName>
        <fullName evidence="3">VOC family protein</fullName>
    </recommendedName>
</protein>
<dbReference type="EMBL" id="JACZDF010000001">
    <property type="protein sequence ID" value="MBD9698395.1"/>
    <property type="molecule type" value="Genomic_DNA"/>
</dbReference>
<keyword evidence="2" id="KW-1185">Reference proteome</keyword>
<dbReference type="Gene3D" id="3.10.180.10">
    <property type="entry name" value="2,3-Dihydroxybiphenyl 1,2-Dioxygenase, domain 1"/>
    <property type="match status" value="1"/>
</dbReference>
<evidence type="ECO:0008006" key="3">
    <source>
        <dbReference type="Google" id="ProtNLM"/>
    </source>
</evidence>
<proteinExistence type="predicted"/>
<organism evidence="1 2">
    <name type="scientific">Flavimobilis rhizosphaerae</name>
    <dbReference type="NCBI Taxonomy" id="2775421"/>
    <lineage>
        <taxon>Bacteria</taxon>
        <taxon>Bacillati</taxon>
        <taxon>Actinomycetota</taxon>
        <taxon>Actinomycetes</taxon>
        <taxon>Micrococcales</taxon>
        <taxon>Jonesiaceae</taxon>
        <taxon>Flavimobilis</taxon>
    </lineage>
</organism>
<evidence type="ECO:0000313" key="1">
    <source>
        <dbReference type="EMBL" id="MBD9698395.1"/>
    </source>
</evidence>
<name>A0ABR9DQY7_9MICO</name>
<reference evidence="1 2" key="1">
    <citation type="submission" date="2020-09" db="EMBL/GenBank/DDBJ databases">
        <title>Flavimobilis rhizosphaerae sp. nov., isolated from rhizosphere soil of Spartina alterniflora.</title>
        <authorList>
            <person name="Hanqin C."/>
        </authorList>
    </citation>
    <scope>NUCLEOTIDE SEQUENCE [LARGE SCALE GENOMIC DNA]</scope>
    <source>
        <strain evidence="1 2">GY 10621</strain>
    </source>
</reference>
<gene>
    <name evidence="1" type="ORF">IGS67_02655</name>
</gene>
<evidence type="ECO:0000313" key="2">
    <source>
        <dbReference type="Proteomes" id="UP000642107"/>
    </source>
</evidence>
<dbReference type="InterPro" id="IPR029068">
    <property type="entry name" value="Glyas_Bleomycin-R_OHBP_Dase"/>
</dbReference>
<comment type="caution">
    <text evidence="1">The sequence shown here is derived from an EMBL/GenBank/DDBJ whole genome shotgun (WGS) entry which is preliminary data.</text>
</comment>